<evidence type="ECO:0000313" key="2">
    <source>
        <dbReference type="EMBL" id="KAF9743579.1"/>
    </source>
</evidence>
<dbReference type="GO" id="GO:0016020">
    <property type="term" value="C:membrane"/>
    <property type="evidence" value="ECO:0007669"/>
    <property type="project" value="TreeGrafter"/>
</dbReference>
<dbReference type="Gene3D" id="3.40.50.300">
    <property type="entry name" value="P-loop containing nucleotide triphosphate hydrolases"/>
    <property type="match status" value="1"/>
</dbReference>
<dbReference type="AlphaFoldDB" id="A0A8H7K290"/>
<accession>A0A8H7K290</accession>
<dbReference type="GO" id="GO:0006897">
    <property type="term" value="P:endocytosis"/>
    <property type="evidence" value="ECO:0007669"/>
    <property type="project" value="TreeGrafter"/>
</dbReference>
<dbReference type="SUPFAM" id="SSF52540">
    <property type="entry name" value="P-loop containing nucleoside triphosphate hydrolases"/>
    <property type="match status" value="1"/>
</dbReference>
<comment type="caution">
    <text evidence="2">The sequence shown here is derived from an EMBL/GenBank/DDBJ whole genome shotgun (WGS) entry which is preliminary data.</text>
</comment>
<name>A0A8H7K290_BIOOC</name>
<sequence length="320" mass="35265">MISTGPIDNTAIKIEGMAESLQSKDHKDLLDVVDKLRLKGISRYVDLPQIIVCGDQSSGKSSVLEPISGMSFPTKDNLCTRFATELILRRSDASSIRSSILPSHDRPDTEKAKLLNFAFAGDDMDISQIVEDARLAMGLEGSDGKVFSKDILRIEISGPTQPHLTMVDLPGLFLAGNKDQSAADSTSVKSLVVEYMKRPRSIILAVVSAKSDFALQQVTEYTRAIDPKGHRTLGLITKPDTLDKGSDSEQFFVDLAQNKDVNFRLGWHVLRNRDFTTRSATATERDAKEAEFFFGRRMDYAKDVTAGCNGIKTTLENSNI</sequence>
<feature type="domain" description="Dynamin-type G" evidence="1">
    <location>
        <begin position="44"/>
        <end position="320"/>
    </location>
</feature>
<evidence type="ECO:0000259" key="1">
    <source>
        <dbReference type="PROSITE" id="PS51718"/>
    </source>
</evidence>
<dbReference type="GO" id="GO:0000266">
    <property type="term" value="P:mitochondrial fission"/>
    <property type="evidence" value="ECO:0007669"/>
    <property type="project" value="TreeGrafter"/>
</dbReference>
<dbReference type="InterPro" id="IPR027417">
    <property type="entry name" value="P-loop_NTPase"/>
</dbReference>
<dbReference type="GO" id="GO:0016559">
    <property type="term" value="P:peroxisome fission"/>
    <property type="evidence" value="ECO:0007669"/>
    <property type="project" value="TreeGrafter"/>
</dbReference>
<evidence type="ECO:0000313" key="3">
    <source>
        <dbReference type="Proteomes" id="UP000616885"/>
    </source>
</evidence>
<dbReference type="GO" id="GO:0005739">
    <property type="term" value="C:mitochondrion"/>
    <property type="evidence" value="ECO:0007669"/>
    <property type="project" value="TreeGrafter"/>
</dbReference>
<dbReference type="PRINTS" id="PR00195">
    <property type="entry name" value="DYNAMIN"/>
</dbReference>
<dbReference type="GO" id="GO:0005874">
    <property type="term" value="C:microtubule"/>
    <property type="evidence" value="ECO:0007669"/>
    <property type="project" value="TreeGrafter"/>
</dbReference>
<dbReference type="EMBL" id="JADCTT010000016">
    <property type="protein sequence ID" value="KAF9743579.1"/>
    <property type="molecule type" value="Genomic_DNA"/>
</dbReference>
<dbReference type="PROSITE" id="PS51718">
    <property type="entry name" value="G_DYNAMIN_2"/>
    <property type="match status" value="1"/>
</dbReference>
<proteinExistence type="predicted"/>
<reference evidence="2" key="1">
    <citation type="submission" date="2020-10" db="EMBL/GenBank/DDBJ databases">
        <title>High-Quality Genome Resource of Clonostachys rosea strain S41 by Oxford Nanopore Long-Read Sequencing.</title>
        <authorList>
            <person name="Wang H."/>
        </authorList>
    </citation>
    <scope>NUCLEOTIDE SEQUENCE</scope>
    <source>
        <strain evidence="2">S41</strain>
    </source>
</reference>
<dbReference type="InterPro" id="IPR022812">
    <property type="entry name" value="Dynamin"/>
</dbReference>
<dbReference type="InterPro" id="IPR030381">
    <property type="entry name" value="G_DYNAMIN_dom"/>
</dbReference>
<dbReference type="PANTHER" id="PTHR11566">
    <property type="entry name" value="DYNAMIN"/>
    <property type="match status" value="1"/>
</dbReference>
<gene>
    <name evidence="2" type="ORF">IM811_005919</name>
</gene>
<dbReference type="PANTHER" id="PTHR11566:SF21">
    <property type="entry name" value="DYNAMIN RELATED PROTEIN 1, ISOFORM A"/>
    <property type="match status" value="1"/>
</dbReference>
<organism evidence="2 3">
    <name type="scientific">Bionectria ochroleuca</name>
    <name type="common">Gliocladium roseum</name>
    <dbReference type="NCBI Taxonomy" id="29856"/>
    <lineage>
        <taxon>Eukaryota</taxon>
        <taxon>Fungi</taxon>
        <taxon>Dikarya</taxon>
        <taxon>Ascomycota</taxon>
        <taxon>Pezizomycotina</taxon>
        <taxon>Sordariomycetes</taxon>
        <taxon>Hypocreomycetidae</taxon>
        <taxon>Hypocreales</taxon>
        <taxon>Bionectriaceae</taxon>
        <taxon>Clonostachys</taxon>
    </lineage>
</organism>
<protein>
    <recommendedName>
        <fullName evidence="1">Dynamin-type G domain-containing protein</fullName>
    </recommendedName>
</protein>
<dbReference type="GO" id="GO:0005525">
    <property type="term" value="F:GTP binding"/>
    <property type="evidence" value="ECO:0007669"/>
    <property type="project" value="InterPro"/>
</dbReference>
<dbReference type="GO" id="GO:0003924">
    <property type="term" value="F:GTPase activity"/>
    <property type="evidence" value="ECO:0007669"/>
    <property type="project" value="InterPro"/>
</dbReference>
<dbReference type="GO" id="GO:0048312">
    <property type="term" value="P:intracellular distribution of mitochondria"/>
    <property type="evidence" value="ECO:0007669"/>
    <property type="project" value="TreeGrafter"/>
</dbReference>
<dbReference type="Proteomes" id="UP000616885">
    <property type="component" value="Unassembled WGS sequence"/>
</dbReference>
<dbReference type="InterPro" id="IPR045063">
    <property type="entry name" value="Dynamin_N"/>
</dbReference>
<dbReference type="InterPro" id="IPR001401">
    <property type="entry name" value="Dynamin_GTPase"/>
</dbReference>
<dbReference type="CDD" id="cd08771">
    <property type="entry name" value="DLP_1"/>
    <property type="match status" value="1"/>
</dbReference>
<dbReference type="Pfam" id="PF00350">
    <property type="entry name" value="Dynamin_N"/>
    <property type="match status" value="1"/>
</dbReference>
<dbReference type="GO" id="GO:0008017">
    <property type="term" value="F:microtubule binding"/>
    <property type="evidence" value="ECO:0007669"/>
    <property type="project" value="TreeGrafter"/>
</dbReference>
<dbReference type="SMART" id="SM00053">
    <property type="entry name" value="DYNc"/>
    <property type="match status" value="1"/>
</dbReference>